<dbReference type="InParanoid" id="D7G5V3"/>
<evidence type="ECO:0000313" key="3">
    <source>
        <dbReference type="Proteomes" id="UP000002630"/>
    </source>
</evidence>
<dbReference type="Gene3D" id="1.10.472.80">
    <property type="entry name" value="Ypt/Rab-GAP domain of gyp1p, domain 3"/>
    <property type="match status" value="1"/>
</dbReference>
<organism evidence="2 3">
    <name type="scientific">Ectocarpus siliculosus</name>
    <name type="common">Brown alga</name>
    <name type="synonym">Conferva siliculosa</name>
    <dbReference type="NCBI Taxonomy" id="2880"/>
    <lineage>
        <taxon>Eukaryota</taxon>
        <taxon>Sar</taxon>
        <taxon>Stramenopiles</taxon>
        <taxon>Ochrophyta</taxon>
        <taxon>PX clade</taxon>
        <taxon>Phaeophyceae</taxon>
        <taxon>Ectocarpales</taxon>
        <taxon>Ectocarpaceae</taxon>
        <taxon>Ectocarpus</taxon>
    </lineage>
</organism>
<sequence length="306" mass="36065">MEILRVRWSKEDRRAQKWRTMIDNFDSWRMGKKATRFRNRVRKGVPDCVRAKVWQMLMGSTAMMEREPNKYADLVASDLPVEGPIEEDIPRTMYDHELFCRKSRVNGRDMLRRVLTAYGRYDREVQYCQGVNYITSLFLLYMPEENAFWMLVATMNRPCAPLRELFLPGMLKAQEFQFVMDSLTKKHCEKLSNQILAHNLTPAMYATQWFLTAFTQRFPYDLVTRVWDMFLLEDWKVFYRVCLALFKSVEGKAAALDLENLNLLLRNMPPNVDAQQILDIAASIPLKHRHIGKRVALFGDFNANKK</sequence>
<dbReference type="InterPro" id="IPR035969">
    <property type="entry name" value="Rab-GAP_TBC_sf"/>
</dbReference>
<dbReference type="OrthoDB" id="294251at2759"/>
<accession>D7G5V3</accession>
<feature type="domain" description="Rab-GAP TBC" evidence="1">
    <location>
        <begin position="44"/>
        <end position="234"/>
    </location>
</feature>
<name>D7G5V3_ECTSI</name>
<dbReference type="SMART" id="SM00164">
    <property type="entry name" value="TBC"/>
    <property type="match status" value="1"/>
</dbReference>
<protein>
    <submittedName>
        <fullName evidence="2">GTPase activating protein</fullName>
    </submittedName>
</protein>
<dbReference type="Pfam" id="PF00566">
    <property type="entry name" value="RabGAP-TBC"/>
    <property type="match status" value="1"/>
</dbReference>
<dbReference type="Gene3D" id="1.10.8.270">
    <property type="entry name" value="putative rabgap domain of human tbc1 domain family member 14 like domains"/>
    <property type="match status" value="1"/>
</dbReference>
<dbReference type="Gene3D" id="1.10.10.750">
    <property type="entry name" value="Ypt/Rab-GAP domain of gyp1p, domain 1"/>
    <property type="match status" value="1"/>
</dbReference>
<keyword evidence="3" id="KW-1185">Reference proteome</keyword>
<evidence type="ECO:0000259" key="1">
    <source>
        <dbReference type="PROSITE" id="PS50086"/>
    </source>
</evidence>
<reference evidence="2 3" key="1">
    <citation type="journal article" date="2010" name="Nature">
        <title>The Ectocarpus genome and the independent evolution of multicellularity in brown algae.</title>
        <authorList>
            <person name="Cock J.M."/>
            <person name="Sterck L."/>
            <person name="Rouze P."/>
            <person name="Scornet D."/>
            <person name="Allen A.E."/>
            <person name="Amoutzias G."/>
            <person name="Anthouard V."/>
            <person name="Artiguenave F."/>
            <person name="Aury J.M."/>
            <person name="Badger J.H."/>
            <person name="Beszteri B."/>
            <person name="Billiau K."/>
            <person name="Bonnet E."/>
            <person name="Bothwell J.H."/>
            <person name="Bowler C."/>
            <person name="Boyen C."/>
            <person name="Brownlee C."/>
            <person name="Carrano C.J."/>
            <person name="Charrier B."/>
            <person name="Cho G.Y."/>
            <person name="Coelho S.M."/>
            <person name="Collen J."/>
            <person name="Corre E."/>
            <person name="Da Silva C."/>
            <person name="Delage L."/>
            <person name="Delaroque N."/>
            <person name="Dittami S.M."/>
            <person name="Doulbeau S."/>
            <person name="Elias M."/>
            <person name="Farnham G."/>
            <person name="Gachon C.M."/>
            <person name="Gschloessl B."/>
            <person name="Heesch S."/>
            <person name="Jabbari K."/>
            <person name="Jubin C."/>
            <person name="Kawai H."/>
            <person name="Kimura K."/>
            <person name="Kloareg B."/>
            <person name="Kupper F.C."/>
            <person name="Lang D."/>
            <person name="Le Bail A."/>
            <person name="Leblanc C."/>
            <person name="Lerouge P."/>
            <person name="Lohr M."/>
            <person name="Lopez P.J."/>
            <person name="Martens C."/>
            <person name="Maumus F."/>
            <person name="Michel G."/>
            <person name="Miranda-Saavedra D."/>
            <person name="Morales J."/>
            <person name="Moreau H."/>
            <person name="Motomura T."/>
            <person name="Nagasato C."/>
            <person name="Napoli C.A."/>
            <person name="Nelson D.R."/>
            <person name="Nyvall-Collen P."/>
            <person name="Peters A.F."/>
            <person name="Pommier C."/>
            <person name="Potin P."/>
            <person name="Poulain J."/>
            <person name="Quesneville H."/>
            <person name="Read B."/>
            <person name="Rensing S.A."/>
            <person name="Ritter A."/>
            <person name="Rousvoal S."/>
            <person name="Samanta M."/>
            <person name="Samson G."/>
            <person name="Schroeder D.C."/>
            <person name="Segurens B."/>
            <person name="Strittmatter M."/>
            <person name="Tonon T."/>
            <person name="Tregear J.W."/>
            <person name="Valentin K."/>
            <person name="von Dassow P."/>
            <person name="Yamagishi T."/>
            <person name="Van de Peer Y."/>
            <person name="Wincker P."/>
        </authorList>
    </citation>
    <scope>NUCLEOTIDE SEQUENCE [LARGE SCALE GENOMIC DNA]</scope>
    <source>
        <strain evidence="3">Ec32 / CCAP1310/4</strain>
    </source>
</reference>
<dbReference type="InterPro" id="IPR000195">
    <property type="entry name" value="Rab-GAP-TBC_dom"/>
</dbReference>
<dbReference type="InterPro" id="IPR050302">
    <property type="entry name" value="Rab_GAP_TBC_domain"/>
</dbReference>
<dbReference type="Proteomes" id="UP000002630">
    <property type="component" value="Unassembled WGS sequence"/>
</dbReference>
<dbReference type="PANTHER" id="PTHR47219:SF9">
    <property type="entry name" value="GTPASE ACTIVATING PROTEIN AND CENTROSOME-ASSOCIATED, ISOFORM B"/>
    <property type="match status" value="1"/>
</dbReference>
<dbReference type="GO" id="GO:0005096">
    <property type="term" value="F:GTPase activator activity"/>
    <property type="evidence" value="ECO:0007669"/>
    <property type="project" value="TreeGrafter"/>
</dbReference>
<dbReference type="EMBL" id="FN649760">
    <property type="protein sequence ID" value="CBJ27391.1"/>
    <property type="molecule type" value="Genomic_DNA"/>
</dbReference>
<proteinExistence type="predicted"/>
<dbReference type="FunFam" id="1.10.8.270:FF:000016">
    <property type="entry name" value="TBC1 domain family member 2A"/>
    <property type="match status" value="1"/>
</dbReference>
<dbReference type="eggNOG" id="KOG1102">
    <property type="taxonomic scope" value="Eukaryota"/>
</dbReference>
<gene>
    <name evidence="2" type="ORF">Esi_0068_0003</name>
</gene>
<dbReference type="STRING" id="2880.D7G5V3"/>
<evidence type="ECO:0000313" key="2">
    <source>
        <dbReference type="EMBL" id="CBJ27391.1"/>
    </source>
</evidence>
<dbReference type="GO" id="GO:0031267">
    <property type="term" value="F:small GTPase binding"/>
    <property type="evidence" value="ECO:0007669"/>
    <property type="project" value="TreeGrafter"/>
</dbReference>
<dbReference type="PROSITE" id="PS50086">
    <property type="entry name" value="TBC_RABGAP"/>
    <property type="match status" value="1"/>
</dbReference>
<dbReference type="SUPFAM" id="SSF47923">
    <property type="entry name" value="Ypt/Rab-GAP domain of gyp1p"/>
    <property type="match status" value="2"/>
</dbReference>
<dbReference type="AlphaFoldDB" id="D7G5V3"/>
<dbReference type="FunCoup" id="D7G5V3">
    <property type="interactions" value="3"/>
</dbReference>
<dbReference type="PANTHER" id="PTHR47219">
    <property type="entry name" value="RAB GTPASE-ACTIVATING PROTEIN 1-LIKE"/>
    <property type="match status" value="1"/>
</dbReference>